<evidence type="ECO:0000313" key="2">
    <source>
        <dbReference type="EMBL" id="KXN69663.1"/>
    </source>
</evidence>
<dbReference type="EMBL" id="KQ964527">
    <property type="protein sequence ID" value="KXN69663.1"/>
    <property type="molecule type" value="Genomic_DNA"/>
</dbReference>
<dbReference type="SUPFAM" id="SSF46579">
    <property type="entry name" value="Prefoldin"/>
    <property type="match status" value="1"/>
</dbReference>
<dbReference type="AlphaFoldDB" id="A0A137P3S5"/>
<dbReference type="InterPro" id="IPR004127">
    <property type="entry name" value="Prefoldin_subunit_alpha"/>
</dbReference>
<gene>
    <name evidence="2" type="ORF">CONCODRAFT_165559</name>
</gene>
<accession>A0A137P3S5</accession>
<keyword evidence="3" id="KW-1185">Reference proteome</keyword>
<evidence type="ECO:0000256" key="1">
    <source>
        <dbReference type="SAM" id="Coils"/>
    </source>
</evidence>
<reference evidence="2 3" key="1">
    <citation type="journal article" date="2015" name="Genome Biol. Evol.">
        <title>Phylogenomic analyses indicate that early fungi evolved digesting cell walls of algal ancestors of land plants.</title>
        <authorList>
            <person name="Chang Y."/>
            <person name="Wang S."/>
            <person name="Sekimoto S."/>
            <person name="Aerts A.L."/>
            <person name="Choi C."/>
            <person name="Clum A."/>
            <person name="LaButti K.M."/>
            <person name="Lindquist E.A."/>
            <person name="Yee Ngan C."/>
            <person name="Ohm R.A."/>
            <person name="Salamov A.A."/>
            <person name="Grigoriev I.V."/>
            <person name="Spatafora J.W."/>
            <person name="Berbee M.L."/>
        </authorList>
    </citation>
    <scope>NUCLEOTIDE SEQUENCE [LARGE SCALE GENOMIC DNA]</scope>
    <source>
        <strain evidence="2 3">NRRL 28638</strain>
    </source>
</reference>
<dbReference type="OrthoDB" id="433124at2759"/>
<dbReference type="STRING" id="796925.A0A137P3S5"/>
<evidence type="ECO:0000313" key="3">
    <source>
        <dbReference type="Proteomes" id="UP000070444"/>
    </source>
</evidence>
<sequence length="133" mass="15243">MEKSFIETQLKPDLNKINSQLLNLNFHLEEFNKLKLQIQTMIDQNIKKFNTKIDMGCGVFYEAEIPDTTHINILIGCGVHVEFTLEEGLQHVNNRINTLNSKIDTLNKKSANIRANVGMMSEAIQELQRLEGQ</sequence>
<dbReference type="InterPro" id="IPR009053">
    <property type="entry name" value="Prefoldin"/>
</dbReference>
<dbReference type="Pfam" id="PF02996">
    <property type="entry name" value="Prefoldin"/>
    <property type="match status" value="1"/>
</dbReference>
<dbReference type="OMA" id="HMPDGYK"/>
<feature type="coiled-coil region" evidence="1">
    <location>
        <begin position="89"/>
        <end position="116"/>
    </location>
</feature>
<dbReference type="Proteomes" id="UP000070444">
    <property type="component" value="Unassembled WGS sequence"/>
</dbReference>
<proteinExistence type="predicted"/>
<dbReference type="Gene3D" id="1.10.287.370">
    <property type="match status" value="1"/>
</dbReference>
<protein>
    <submittedName>
        <fullName evidence="2">Prefoldin</fullName>
    </submittedName>
</protein>
<name>A0A137P3S5_CONC2</name>
<dbReference type="CDD" id="cd23158">
    <property type="entry name" value="Prefoldin_UXT"/>
    <property type="match status" value="1"/>
</dbReference>
<keyword evidence="1" id="KW-0175">Coiled coil</keyword>
<organism evidence="2 3">
    <name type="scientific">Conidiobolus coronatus (strain ATCC 28846 / CBS 209.66 / NRRL 28638)</name>
    <name type="common">Delacroixia coronata</name>
    <dbReference type="NCBI Taxonomy" id="796925"/>
    <lineage>
        <taxon>Eukaryota</taxon>
        <taxon>Fungi</taxon>
        <taxon>Fungi incertae sedis</taxon>
        <taxon>Zoopagomycota</taxon>
        <taxon>Entomophthoromycotina</taxon>
        <taxon>Entomophthoromycetes</taxon>
        <taxon>Entomophthorales</taxon>
        <taxon>Ancylistaceae</taxon>
        <taxon>Conidiobolus</taxon>
    </lineage>
</organism>